<accession>A0A2M7THX6</accession>
<dbReference type="PANTHER" id="PTHR21262:SF31">
    <property type="entry name" value="GTP PYROPHOSPHOKINASE"/>
    <property type="match status" value="1"/>
</dbReference>
<sequence>MNQNDSFKNLTSIILTYHPQANISLLKNAYAFADMAYVNNKRIDGSPLMQHALETAHILADIQVDEHTIAAGLLHDVIHETDIVIDDLSDEFDTETIKLIAGISKLKTYTTKQSELAYAQQLRNLFLATTEDIRVVLVRLAEKIHNLRTINSLPEEKQRVVAQKAIDIYAPLADLLGVQKFKRELEDRAFEILKPEESQLIQEYYNRNFGSQHGEMDLITSELANTLLNRSIPHSLYGRMKARYSTYRKFLADNPHALSLEQYLETLHDKIAFTVIAQSPEDCYRCLSTLRREFPSAKNIVKDYIANPKPNGYRSIHTYIAVQNDIPCEVQIKTRDMHEFNEHGPAAHAFYKLIGRKRGSLLSTPENKIMQIKELLNWKDSILNENQKATKLTTFHSQIYVFTPKADVIELPNDATPIDFAYHIHTKIGDGMRGAYVNGKFVGIDHTLKNGDVCEILSHKGRRKPSADWLRIAKTASARSQIRKSLLSK</sequence>
<feature type="domain" description="TGS" evidence="3">
    <location>
        <begin position="397"/>
        <end position="458"/>
    </location>
</feature>
<dbReference type="InterPro" id="IPR006674">
    <property type="entry name" value="HD_domain"/>
</dbReference>
<dbReference type="InterPro" id="IPR007685">
    <property type="entry name" value="RelA_SpoT"/>
</dbReference>
<dbReference type="InterPro" id="IPR012676">
    <property type="entry name" value="TGS-like"/>
</dbReference>
<dbReference type="Pfam" id="PF02824">
    <property type="entry name" value="TGS"/>
    <property type="match status" value="1"/>
</dbReference>
<comment type="caution">
    <text evidence="4">The sequence shown here is derived from an EMBL/GenBank/DDBJ whole genome shotgun (WGS) entry which is preliminary data.</text>
</comment>
<dbReference type="PANTHER" id="PTHR21262">
    <property type="entry name" value="GUANOSINE-3',5'-BIS DIPHOSPHATE 3'-PYROPHOSPHOHYDROLASE"/>
    <property type="match status" value="1"/>
</dbReference>
<reference evidence="5" key="1">
    <citation type="submission" date="2017-09" db="EMBL/GenBank/DDBJ databases">
        <title>Depth-based differentiation of microbial function through sediment-hosted aquifers and enrichment of novel symbionts in the deep terrestrial subsurface.</title>
        <authorList>
            <person name="Probst A.J."/>
            <person name="Ladd B."/>
            <person name="Jarett J.K."/>
            <person name="Geller-Mcgrath D.E."/>
            <person name="Sieber C.M.K."/>
            <person name="Emerson J.B."/>
            <person name="Anantharaman K."/>
            <person name="Thomas B.C."/>
            <person name="Malmstrom R."/>
            <person name="Stieglmeier M."/>
            <person name="Klingl A."/>
            <person name="Woyke T."/>
            <person name="Ryan C.M."/>
            <person name="Banfield J.F."/>
        </authorList>
    </citation>
    <scope>NUCLEOTIDE SEQUENCE [LARGE SCALE GENOMIC DNA]</scope>
</reference>
<name>A0A2M7THX6_UNCKA</name>
<dbReference type="InterPro" id="IPR012675">
    <property type="entry name" value="Beta-grasp_dom_sf"/>
</dbReference>
<comment type="similarity">
    <text evidence="1">Belongs to the RelA/SpoT family.</text>
</comment>
<dbReference type="PROSITE" id="PS51831">
    <property type="entry name" value="HD"/>
    <property type="match status" value="1"/>
</dbReference>
<dbReference type="SUPFAM" id="SSF81271">
    <property type="entry name" value="TGS-like"/>
    <property type="match status" value="1"/>
</dbReference>
<dbReference type="PROSITE" id="PS51880">
    <property type="entry name" value="TGS"/>
    <property type="match status" value="1"/>
</dbReference>
<evidence type="ECO:0000313" key="4">
    <source>
        <dbReference type="EMBL" id="PIZ45952.1"/>
    </source>
</evidence>
<dbReference type="FunFam" id="1.10.3210.10:FF:000001">
    <property type="entry name" value="GTP pyrophosphokinase RelA"/>
    <property type="match status" value="1"/>
</dbReference>
<dbReference type="Gene3D" id="3.30.460.10">
    <property type="entry name" value="Beta Polymerase, domain 2"/>
    <property type="match status" value="1"/>
</dbReference>
<dbReference type="InterPro" id="IPR004095">
    <property type="entry name" value="TGS"/>
</dbReference>
<dbReference type="InterPro" id="IPR003607">
    <property type="entry name" value="HD/PDEase_dom"/>
</dbReference>
<dbReference type="Gene3D" id="1.10.3210.10">
    <property type="entry name" value="Hypothetical protein af1432"/>
    <property type="match status" value="1"/>
</dbReference>
<dbReference type="Pfam" id="PF13328">
    <property type="entry name" value="HD_4"/>
    <property type="match status" value="1"/>
</dbReference>
<dbReference type="Gene3D" id="3.10.20.30">
    <property type="match status" value="1"/>
</dbReference>
<feature type="domain" description="HD" evidence="2">
    <location>
        <begin position="48"/>
        <end position="147"/>
    </location>
</feature>
<evidence type="ECO:0008006" key="6">
    <source>
        <dbReference type="Google" id="ProtNLM"/>
    </source>
</evidence>
<gene>
    <name evidence="4" type="ORF">COY32_04475</name>
</gene>
<dbReference type="CDD" id="cd01668">
    <property type="entry name" value="TGS_RSH"/>
    <property type="match status" value="1"/>
</dbReference>
<dbReference type="SUPFAM" id="SSF81301">
    <property type="entry name" value="Nucleotidyltransferase"/>
    <property type="match status" value="1"/>
</dbReference>
<dbReference type="FunFam" id="3.10.20.30:FF:000002">
    <property type="entry name" value="GTP pyrophosphokinase (RelA/SpoT)"/>
    <property type="match status" value="1"/>
</dbReference>
<dbReference type="Proteomes" id="UP000228920">
    <property type="component" value="Unassembled WGS sequence"/>
</dbReference>
<dbReference type="InterPro" id="IPR033655">
    <property type="entry name" value="TGS_RelA/SpoT"/>
</dbReference>
<dbReference type="Pfam" id="PF04607">
    <property type="entry name" value="RelA_SpoT"/>
    <property type="match status" value="1"/>
</dbReference>
<dbReference type="GO" id="GO:0015969">
    <property type="term" value="P:guanosine tetraphosphate metabolic process"/>
    <property type="evidence" value="ECO:0007669"/>
    <property type="project" value="InterPro"/>
</dbReference>
<dbReference type="InterPro" id="IPR043519">
    <property type="entry name" value="NT_sf"/>
</dbReference>
<dbReference type="AlphaFoldDB" id="A0A2M7THX6"/>
<dbReference type="EMBL" id="PFNL01000117">
    <property type="protein sequence ID" value="PIZ45952.1"/>
    <property type="molecule type" value="Genomic_DNA"/>
</dbReference>
<evidence type="ECO:0000259" key="2">
    <source>
        <dbReference type="PROSITE" id="PS51831"/>
    </source>
</evidence>
<evidence type="ECO:0000313" key="5">
    <source>
        <dbReference type="Proteomes" id="UP000228920"/>
    </source>
</evidence>
<evidence type="ECO:0000259" key="3">
    <source>
        <dbReference type="PROSITE" id="PS51880"/>
    </source>
</evidence>
<dbReference type="CDD" id="cd05399">
    <property type="entry name" value="NT_Rel-Spo_like"/>
    <property type="match status" value="1"/>
</dbReference>
<dbReference type="GO" id="GO:0005886">
    <property type="term" value="C:plasma membrane"/>
    <property type="evidence" value="ECO:0007669"/>
    <property type="project" value="TreeGrafter"/>
</dbReference>
<dbReference type="SMART" id="SM00954">
    <property type="entry name" value="RelA_SpoT"/>
    <property type="match status" value="1"/>
</dbReference>
<proteinExistence type="inferred from homology"/>
<dbReference type="SMART" id="SM00471">
    <property type="entry name" value="HDc"/>
    <property type="match status" value="1"/>
</dbReference>
<dbReference type="SUPFAM" id="SSF109604">
    <property type="entry name" value="HD-domain/PDEase-like"/>
    <property type="match status" value="1"/>
</dbReference>
<evidence type="ECO:0000256" key="1">
    <source>
        <dbReference type="ARBA" id="ARBA00007476"/>
    </source>
</evidence>
<organism evidence="4 5">
    <name type="scientific">candidate division WWE3 bacterium CG_4_10_14_0_2_um_filter_41_14</name>
    <dbReference type="NCBI Taxonomy" id="1975072"/>
    <lineage>
        <taxon>Bacteria</taxon>
        <taxon>Katanobacteria</taxon>
    </lineage>
</organism>
<protein>
    <recommendedName>
        <fullName evidence="6">TGS domain-containing protein</fullName>
    </recommendedName>
</protein>